<evidence type="ECO:0000256" key="2">
    <source>
        <dbReference type="SAM" id="Phobius"/>
    </source>
</evidence>
<keyword evidence="2" id="KW-0812">Transmembrane</keyword>
<evidence type="ECO:0000313" key="4">
    <source>
        <dbReference type="Proteomes" id="UP001341281"/>
    </source>
</evidence>
<feature type="non-terminal residue" evidence="3">
    <location>
        <position position="1"/>
    </location>
</feature>
<dbReference type="EMBL" id="CP144752">
    <property type="protein sequence ID" value="WVZ88236.1"/>
    <property type="molecule type" value="Genomic_DNA"/>
</dbReference>
<keyword evidence="4" id="KW-1185">Reference proteome</keyword>
<proteinExistence type="predicted"/>
<sequence length="200" mass="22299">MNAGIDQWGSADQEDEEQSEDSEFDEAVVEFLGSSASFEKNADAIQFEMLLEQFAEENNNRRGVSAAANWCDLSILQRSHAYQKYSTTATMHASVINHESFHVLDYMRSKQATTNECGIHGVEYGHQQETVEISVEAEVEGIFNALGDTMESNVTEHVLFMQHQPNYARGRYRWLFAAAASVVSLVSLALVLCFTNLASS</sequence>
<organism evidence="3 4">
    <name type="scientific">Paspalum notatum var. saurae</name>
    <dbReference type="NCBI Taxonomy" id="547442"/>
    <lineage>
        <taxon>Eukaryota</taxon>
        <taxon>Viridiplantae</taxon>
        <taxon>Streptophyta</taxon>
        <taxon>Embryophyta</taxon>
        <taxon>Tracheophyta</taxon>
        <taxon>Spermatophyta</taxon>
        <taxon>Magnoliopsida</taxon>
        <taxon>Liliopsida</taxon>
        <taxon>Poales</taxon>
        <taxon>Poaceae</taxon>
        <taxon>PACMAD clade</taxon>
        <taxon>Panicoideae</taxon>
        <taxon>Andropogonodae</taxon>
        <taxon>Paspaleae</taxon>
        <taxon>Paspalinae</taxon>
        <taxon>Paspalum</taxon>
    </lineage>
</organism>
<dbReference type="AlphaFoldDB" id="A0AAQ3X7A5"/>
<feature type="transmembrane region" description="Helical" evidence="2">
    <location>
        <begin position="174"/>
        <end position="198"/>
    </location>
</feature>
<keyword evidence="2" id="KW-1133">Transmembrane helix</keyword>
<evidence type="ECO:0000313" key="3">
    <source>
        <dbReference type="EMBL" id="WVZ88236.1"/>
    </source>
</evidence>
<feature type="region of interest" description="Disordered" evidence="1">
    <location>
        <begin position="1"/>
        <end position="24"/>
    </location>
</feature>
<keyword evidence="2" id="KW-0472">Membrane</keyword>
<evidence type="ECO:0000256" key="1">
    <source>
        <dbReference type="SAM" id="MobiDB-lite"/>
    </source>
</evidence>
<reference evidence="3 4" key="1">
    <citation type="submission" date="2024-02" db="EMBL/GenBank/DDBJ databases">
        <title>High-quality chromosome-scale genome assembly of Pensacola bahiagrass (Paspalum notatum Flugge var. saurae).</title>
        <authorList>
            <person name="Vega J.M."/>
            <person name="Podio M."/>
            <person name="Orjuela J."/>
            <person name="Siena L.A."/>
            <person name="Pessino S.C."/>
            <person name="Combes M.C."/>
            <person name="Mariac C."/>
            <person name="Albertini E."/>
            <person name="Pupilli F."/>
            <person name="Ortiz J.P.A."/>
            <person name="Leblanc O."/>
        </authorList>
    </citation>
    <scope>NUCLEOTIDE SEQUENCE [LARGE SCALE GENOMIC DNA]</scope>
    <source>
        <strain evidence="3">R1</strain>
        <tissue evidence="3">Leaf</tissue>
    </source>
</reference>
<protein>
    <submittedName>
        <fullName evidence="3">Uncharacterized protein</fullName>
    </submittedName>
</protein>
<dbReference type="Proteomes" id="UP001341281">
    <property type="component" value="Chromosome 08"/>
</dbReference>
<feature type="compositionally biased region" description="Acidic residues" evidence="1">
    <location>
        <begin position="12"/>
        <end position="24"/>
    </location>
</feature>
<gene>
    <name evidence="3" type="ORF">U9M48_034779</name>
</gene>
<accession>A0AAQ3X7A5</accession>
<name>A0AAQ3X7A5_PASNO</name>